<gene>
    <name evidence="2" type="ORF">CI238_11900</name>
</gene>
<dbReference type="AlphaFoldDB" id="A0A161W398"/>
<keyword evidence="3" id="KW-1185">Reference proteome</keyword>
<feature type="compositionally biased region" description="Acidic residues" evidence="1">
    <location>
        <begin position="119"/>
        <end position="129"/>
    </location>
</feature>
<dbReference type="SUPFAM" id="SSF52047">
    <property type="entry name" value="RNI-like"/>
    <property type="match status" value="1"/>
</dbReference>
<dbReference type="Gene3D" id="3.80.10.10">
    <property type="entry name" value="Ribonuclease Inhibitor"/>
    <property type="match status" value="1"/>
</dbReference>
<evidence type="ECO:0000313" key="2">
    <source>
        <dbReference type="EMBL" id="KZL81495.1"/>
    </source>
</evidence>
<comment type="caution">
    <text evidence="2">The sequence shown here is derived from an EMBL/GenBank/DDBJ whole genome shotgun (WGS) entry which is preliminary data.</text>
</comment>
<name>A0A161W398_COLIC</name>
<dbReference type="EMBL" id="LFIW01001629">
    <property type="protein sequence ID" value="KZL81495.1"/>
    <property type="molecule type" value="Genomic_DNA"/>
</dbReference>
<dbReference type="InterPro" id="IPR032675">
    <property type="entry name" value="LRR_dom_sf"/>
</dbReference>
<sequence>LERQSSRRRRISEISSWMTGAHRNTQQRSSPYASFSRPALPSHFQALLKLDFPRVKHIHARLRSTAINYVQRFMDRCPGLTTLTLERWTCPVSKIFCICSSAVKLIHLNVGVDSGPTQDESDSNMEADSDGGSNIGDTPSPVRGIPTLQHVNLMFAKNRQGEGLTSKAVLQALAHSRNLRAVVLKDIVLGQRIRAARIHNEVNDMPYFACLERLEIRPADAVAIEEVGRMSSLTCLHMDVSWSRHTCARILAQSLRDLVHLKTLKITNANGTAPDGEQWDTRAVMSLIQNMDCLQHLQLDVGDDVLETSEGLLRRVCYWRPSLKTLAMGFSTCLPTEAGGPRVVLGLGRPRLRKLALGNVITEEGRIAYVFESLVGL</sequence>
<feature type="region of interest" description="Disordered" evidence="1">
    <location>
        <begin position="115"/>
        <end position="140"/>
    </location>
</feature>
<feature type="non-terminal residue" evidence="2">
    <location>
        <position position="1"/>
    </location>
</feature>
<evidence type="ECO:0000313" key="3">
    <source>
        <dbReference type="Proteomes" id="UP000076584"/>
    </source>
</evidence>
<evidence type="ECO:0000256" key="1">
    <source>
        <dbReference type="SAM" id="MobiDB-lite"/>
    </source>
</evidence>
<proteinExistence type="predicted"/>
<protein>
    <submittedName>
        <fullName evidence="2">Uncharacterized protein</fullName>
    </submittedName>
</protein>
<accession>A0A161W398</accession>
<dbReference type="Proteomes" id="UP000076584">
    <property type="component" value="Unassembled WGS sequence"/>
</dbReference>
<reference evidence="2 3" key="1">
    <citation type="submission" date="2015-06" db="EMBL/GenBank/DDBJ databases">
        <title>Survival trade-offs in plant roots during colonization by closely related pathogenic and mutualistic fungi.</title>
        <authorList>
            <person name="Hacquard S."/>
            <person name="Kracher B."/>
            <person name="Hiruma K."/>
            <person name="Weinman A."/>
            <person name="Muench P."/>
            <person name="Garrido Oter R."/>
            <person name="Ver Loren van Themaat E."/>
            <person name="Dallerey J.-F."/>
            <person name="Damm U."/>
            <person name="Henrissat B."/>
            <person name="Lespinet O."/>
            <person name="Thon M."/>
            <person name="Kemen E."/>
            <person name="McHardy A.C."/>
            <person name="Schulze-Lefert P."/>
            <person name="O'Connell R.J."/>
        </authorList>
    </citation>
    <scope>NUCLEOTIDE SEQUENCE [LARGE SCALE GENOMIC DNA]</scope>
    <source>
        <strain evidence="2 3">MAFF 238704</strain>
    </source>
</reference>
<organism evidence="2 3">
    <name type="scientific">Colletotrichum incanum</name>
    <name type="common">Soybean anthracnose fungus</name>
    <dbReference type="NCBI Taxonomy" id="1573173"/>
    <lineage>
        <taxon>Eukaryota</taxon>
        <taxon>Fungi</taxon>
        <taxon>Dikarya</taxon>
        <taxon>Ascomycota</taxon>
        <taxon>Pezizomycotina</taxon>
        <taxon>Sordariomycetes</taxon>
        <taxon>Hypocreomycetidae</taxon>
        <taxon>Glomerellales</taxon>
        <taxon>Glomerellaceae</taxon>
        <taxon>Colletotrichum</taxon>
        <taxon>Colletotrichum spaethianum species complex</taxon>
    </lineage>
</organism>